<dbReference type="InterPro" id="IPR015943">
    <property type="entry name" value="WD40/YVTN_repeat-like_dom_sf"/>
</dbReference>
<dbReference type="InterPro" id="IPR011678">
    <property type="entry name" value="EMC1_C"/>
</dbReference>
<dbReference type="InterPro" id="IPR011047">
    <property type="entry name" value="Quinoprotein_ADH-like_sf"/>
</dbReference>
<feature type="domain" description="EMC1 first beta-propeller" evidence="13">
    <location>
        <begin position="18"/>
        <end position="382"/>
    </location>
</feature>
<dbReference type="AlphaFoldDB" id="A0A0N5ARY1"/>
<dbReference type="Pfam" id="PF07774">
    <property type="entry name" value="EMC1_C"/>
    <property type="match status" value="1"/>
</dbReference>
<evidence type="ECO:0000256" key="10">
    <source>
        <dbReference type="ARBA" id="ARBA00023180"/>
    </source>
</evidence>
<dbReference type="GO" id="GO:0072546">
    <property type="term" value="C:EMC complex"/>
    <property type="evidence" value="ECO:0007669"/>
    <property type="project" value="InterPro"/>
</dbReference>
<evidence type="ECO:0000313" key="14">
    <source>
        <dbReference type="Proteomes" id="UP000046393"/>
    </source>
</evidence>
<dbReference type="InterPro" id="IPR026895">
    <property type="entry name" value="EMC1"/>
</dbReference>
<evidence type="ECO:0000256" key="6">
    <source>
        <dbReference type="ARBA" id="ARBA00022729"/>
    </source>
</evidence>
<comment type="similarity">
    <text evidence="2">Belongs to the EMC1 family.</text>
</comment>
<evidence type="ECO:0000256" key="7">
    <source>
        <dbReference type="ARBA" id="ARBA00022824"/>
    </source>
</evidence>
<keyword evidence="9" id="KW-0472">Membrane</keyword>
<dbReference type="Proteomes" id="UP000046393">
    <property type="component" value="Unplaced"/>
</dbReference>
<feature type="chain" id="PRO_5005893366" description="ER membrane protein complex subunit 1" evidence="11">
    <location>
        <begin position="18"/>
        <end position="936"/>
    </location>
</feature>
<comment type="subcellular location">
    <subcellularLocation>
        <location evidence="1">Endoplasmic reticulum membrane</location>
        <topology evidence="1">Single-pass type I membrane protein</topology>
    </subcellularLocation>
</comment>
<dbReference type="GO" id="GO:0034975">
    <property type="term" value="P:protein folding in endoplasmic reticulum"/>
    <property type="evidence" value="ECO:0007669"/>
    <property type="project" value="TreeGrafter"/>
</dbReference>
<feature type="domain" description="ER membrane protein complex subunit 1 C-terminal" evidence="12">
    <location>
        <begin position="728"/>
        <end position="935"/>
    </location>
</feature>
<sequence>MFYFSIILFAWIPQVFTIFEDQVGKFDWRNQYIGCSKQLLYQRSHPTHSDYIYILSEANVIAAVKATIGNIAWRQILEADEKPGDLFLHNQLILSTARNGSVIRAWERRKGLFAWETELPDLDSTRTISATTNSIVVLGKSALYALSSVNGQIKWSYTLEDSAVWFGIVVVNKFAIIVGSSSNIIRSFKLEINTGQLESNNVLKAVWKFRNDKCLLIDNYLVCFDDNGLYVINAGVDNYTVKEIVLPGITEIMQLKVSGMFAVNNAKETYIYKINQEAIVRVLTLEKAYRVAAVKAHDEKTYIASFIGETDAVKKVTVFELTQKNTVFTGILNDSYGRQIKDVTLAVVGREIEIVVVGGDCRIDLYVSTNGGEMINEWSRHEALSAIASAEFVDLPLSEAQAGIESEFASNNDSFLHTLARRMVAQLTQMCRGLILAARDAFFLNSFSKVFLGWAPLLGVGENDQKEQLFNEPLERDYFNLRKMIVATTYKPIIYGLDSSDGSILWSLNLDAGMIPFSTSLGLKSVPLYIQRSTANYRYAPQASVIFVDKHTKNGVIVLFNPVNGTFIKRISLNAPIKRVELLPFNNAENLHPLLVIDTRDTVSLIPSIESDFLLSPPEPTYLFFYDVRGRLEGSQLDIANRTLIQKWKSSLLLSPTQKVVAVIGKPMSERVHSSGRVLGDRSVLYKYSNPNLVAVVTFDKEHSSLHIYLIDVVNGYNVSEPFYFVHCENWFTYSYWNEKARRTEIAVIELYEGLKQTNELTFSSLTPVVAPVINAVSQAYIFPQGVTAMGVTDTEQGLSTRSILIAMPFGGLYGISKRMLDARRPLEMTPQFAEEMLIPYRPELPLLSEDFINYNQTVLQVRGIKAAPSGLESTSLVFAYGLDLFFTRMTPSGTFDILKDDFDHKLITAVLVSLIVACFVCRKIGRSRAVKQAWQ</sequence>
<evidence type="ECO:0000256" key="3">
    <source>
        <dbReference type="ARBA" id="ARBA00011276"/>
    </source>
</evidence>
<dbReference type="Gene3D" id="2.130.10.10">
    <property type="entry name" value="YVTN repeat-like/Quinoprotein amine dehydrogenase"/>
    <property type="match status" value="1"/>
</dbReference>
<evidence type="ECO:0000256" key="2">
    <source>
        <dbReference type="ARBA" id="ARBA00007904"/>
    </source>
</evidence>
<dbReference type="WBParaSite" id="SMUV_0000752601-mRNA-1">
    <property type="protein sequence ID" value="SMUV_0000752601-mRNA-1"/>
    <property type="gene ID" value="SMUV_0000752601"/>
</dbReference>
<protein>
    <recommendedName>
        <fullName evidence="4">ER membrane protein complex subunit 1</fullName>
    </recommendedName>
</protein>
<evidence type="ECO:0000256" key="1">
    <source>
        <dbReference type="ARBA" id="ARBA00004115"/>
    </source>
</evidence>
<evidence type="ECO:0000259" key="12">
    <source>
        <dbReference type="Pfam" id="PF07774"/>
    </source>
</evidence>
<evidence type="ECO:0000259" key="13">
    <source>
        <dbReference type="Pfam" id="PF25293"/>
    </source>
</evidence>
<keyword evidence="14" id="KW-1185">Reference proteome</keyword>
<keyword evidence="8" id="KW-1133">Transmembrane helix</keyword>
<feature type="signal peptide" evidence="11">
    <location>
        <begin position="1"/>
        <end position="17"/>
    </location>
</feature>
<dbReference type="STRING" id="451379.A0A0N5ARY1"/>
<evidence type="ECO:0000256" key="5">
    <source>
        <dbReference type="ARBA" id="ARBA00022692"/>
    </source>
</evidence>
<evidence type="ECO:0000256" key="8">
    <source>
        <dbReference type="ARBA" id="ARBA00022989"/>
    </source>
</evidence>
<keyword evidence="7" id="KW-0256">Endoplasmic reticulum</keyword>
<evidence type="ECO:0000256" key="9">
    <source>
        <dbReference type="ARBA" id="ARBA00023136"/>
    </source>
</evidence>
<evidence type="ECO:0000256" key="4">
    <source>
        <dbReference type="ARBA" id="ARBA00020824"/>
    </source>
</evidence>
<evidence type="ECO:0000313" key="15">
    <source>
        <dbReference type="WBParaSite" id="SMUV_0000752601-mRNA-1"/>
    </source>
</evidence>
<keyword evidence="6 11" id="KW-0732">Signal</keyword>
<dbReference type="PANTHER" id="PTHR21573">
    <property type="entry name" value="ER MEMBRANE PROTEIN COMPLEX SUBUNIT 1"/>
    <property type="match status" value="1"/>
</dbReference>
<name>A0A0N5ARY1_9BILA</name>
<dbReference type="InterPro" id="IPR058545">
    <property type="entry name" value="Beta-prop_EMC1_1st"/>
</dbReference>
<dbReference type="SUPFAM" id="SSF50998">
    <property type="entry name" value="Quinoprotein alcohol dehydrogenase-like"/>
    <property type="match status" value="2"/>
</dbReference>
<evidence type="ECO:0000256" key="11">
    <source>
        <dbReference type="SAM" id="SignalP"/>
    </source>
</evidence>
<keyword evidence="5" id="KW-0812">Transmembrane</keyword>
<comment type="subunit">
    <text evidence="3">Component of the ER membrane protein complex (EMC).</text>
</comment>
<reference evidence="15" key="1">
    <citation type="submission" date="2017-02" db="UniProtKB">
        <authorList>
            <consortium name="WormBaseParasite"/>
        </authorList>
    </citation>
    <scope>IDENTIFICATION</scope>
</reference>
<dbReference type="Pfam" id="PF25293">
    <property type="entry name" value="Beta-prop_EMC1_N"/>
    <property type="match status" value="1"/>
</dbReference>
<accession>A0A0N5ARY1</accession>
<dbReference type="PANTHER" id="PTHR21573:SF0">
    <property type="entry name" value="ER MEMBRANE PROTEIN COMPLEX SUBUNIT 1"/>
    <property type="match status" value="1"/>
</dbReference>
<proteinExistence type="inferred from homology"/>
<organism evidence="14 15">
    <name type="scientific">Syphacia muris</name>
    <dbReference type="NCBI Taxonomy" id="451379"/>
    <lineage>
        <taxon>Eukaryota</taxon>
        <taxon>Metazoa</taxon>
        <taxon>Ecdysozoa</taxon>
        <taxon>Nematoda</taxon>
        <taxon>Chromadorea</taxon>
        <taxon>Rhabditida</taxon>
        <taxon>Spirurina</taxon>
        <taxon>Oxyuridomorpha</taxon>
        <taxon>Oxyuroidea</taxon>
        <taxon>Oxyuridae</taxon>
        <taxon>Syphacia</taxon>
    </lineage>
</organism>
<keyword evidence="10" id="KW-0325">Glycoprotein</keyword>